<evidence type="ECO:0000256" key="1">
    <source>
        <dbReference type="SAM" id="MobiDB-lite"/>
    </source>
</evidence>
<protein>
    <submittedName>
        <fullName evidence="2">Uncharacterized protein</fullName>
    </submittedName>
</protein>
<reference evidence="2" key="1">
    <citation type="journal article" date="2021" name="Sci. Adv.">
        <title>The American lobster genome reveals insights on longevity, neural, and immune adaptations.</title>
        <authorList>
            <person name="Polinski J.M."/>
            <person name="Zimin A.V."/>
            <person name="Clark K.F."/>
            <person name="Kohn A.B."/>
            <person name="Sadowski N."/>
            <person name="Timp W."/>
            <person name="Ptitsyn A."/>
            <person name="Khanna P."/>
            <person name="Romanova D.Y."/>
            <person name="Williams P."/>
            <person name="Greenwood S.J."/>
            <person name="Moroz L.L."/>
            <person name="Walt D.R."/>
            <person name="Bodnar A.G."/>
        </authorList>
    </citation>
    <scope>NUCLEOTIDE SEQUENCE</scope>
    <source>
        <strain evidence="2">GMGI-L3</strain>
    </source>
</reference>
<comment type="caution">
    <text evidence="2">The sequence shown here is derived from an EMBL/GenBank/DDBJ whole genome shotgun (WGS) entry which is preliminary data.</text>
</comment>
<proteinExistence type="predicted"/>
<gene>
    <name evidence="2" type="ORF">Hamer_G005958</name>
</gene>
<evidence type="ECO:0000313" key="3">
    <source>
        <dbReference type="Proteomes" id="UP000747542"/>
    </source>
</evidence>
<feature type="region of interest" description="Disordered" evidence="1">
    <location>
        <begin position="1"/>
        <end position="46"/>
    </location>
</feature>
<dbReference type="Proteomes" id="UP000747542">
    <property type="component" value="Unassembled WGS sequence"/>
</dbReference>
<name>A0A8J5MM24_HOMAM</name>
<keyword evidence="3" id="KW-1185">Reference proteome</keyword>
<feature type="compositionally biased region" description="Low complexity" evidence="1">
    <location>
        <begin position="20"/>
        <end position="44"/>
    </location>
</feature>
<sequence>MLPRLYSATKHNNINKPSLPASRSTPAPISTPASTSTPASGPPRRAYPSLQPTCCFDWSTSGSLDLWSTLGCCFQ</sequence>
<dbReference type="AlphaFoldDB" id="A0A8J5MM24"/>
<dbReference type="EMBL" id="JAHLQT010039184">
    <property type="protein sequence ID" value="KAG7156245.1"/>
    <property type="molecule type" value="Genomic_DNA"/>
</dbReference>
<organism evidence="2 3">
    <name type="scientific">Homarus americanus</name>
    <name type="common">American lobster</name>
    <dbReference type="NCBI Taxonomy" id="6706"/>
    <lineage>
        <taxon>Eukaryota</taxon>
        <taxon>Metazoa</taxon>
        <taxon>Ecdysozoa</taxon>
        <taxon>Arthropoda</taxon>
        <taxon>Crustacea</taxon>
        <taxon>Multicrustacea</taxon>
        <taxon>Malacostraca</taxon>
        <taxon>Eumalacostraca</taxon>
        <taxon>Eucarida</taxon>
        <taxon>Decapoda</taxon>
        <taxon>Pleocyemata</taxon>
        <taxon>Astacidea</taxon>
        <taxon>Nephropoidea</taxon>
        <taxon>Nephropidae</taxon>
        <taxon>Homarus</taxon>
    </lineage>
</organism>
<evidence type="ECO:0000313" key="2">
    <source>
        <dbReference type="EMBL" id="KAG7156245.1"/>
    </source>
</evidence>
<accession>A0A8J5MM24</accession>